<dbReference type="Proteomes" id="UP000001194">
    <property type="component" value="Unassembled WGS sequence"/>
</dbReference>
<reference evidence="1 2" key="1">
    <citation type="journal article" date="2008" name="Nature">
        <title>The genome of Laccaria bicolor provides insights into mycorrhizal symbiosis.</title>
        <authorList>
            <person name="Martin F."/>
            <person name="Aerts A."/>
            <person name="Ahren D."/>
            <person name="Brun A."/>
            <person name="Danchin E.G.J."/>
            <person name="Duchaussoy F."/>
            <person name="Gibon J."/>
            <person name="Kohler A."/>
            <person name="Lindquist E."/>
            <person name="Pereda V."/>
            <person name="Salamov A."/>
            <person name="Shapiro H.J."/>
            <person name="Wuyts J."/>
            <person name="Blaudez D."/>
            <person name="Buee M."/>
            <person name="Brokstein P."/>
            <person name="Canbaeck B."/>
            <person name="Cohen D."/>
            <person name="Courty P.E."/>
            <person name="Coutinho P.M."/>
            <person name="Delaruelle C."/>
            <person name="Detter J.C."/>
            <person name="Deveau A."/>
            <person name="DiFazio S."/>
            <person name="Duplessis S."/>
            <person name="Fraissinet-Tachet L."/>
            <person name="Lucic E."/>
            <person name="Frey-Klett P."/>
            <person name="Fourrey C."/>
            <person name="Feussner I."/>
            <person name="Gay G."/>
            <person name="Grimwood J."/>
            <person name="Hoegger P.J."/>
            <person name="Jain P."/>
            <person name="Kilaru S."/>
            <person name="Labbe J."/>
            <person name="Lin Y.C."/>
            <person name="Legue V."/>
            <person name="Le Tacon F."/>
            <person name="Marmeisse R."/>
            <person name="Melayah D."/>
            <person name="Montanini B."/>
            <person name="Muratet M."/>
            <person name="Nehls U."/>
            <person name="Niculita-Hirzel H."/>
            <person name="Oudot-Le Secq M.P."/>
            <person name="Peter M."/>
            <person name="Quesneville H."/>
            <person name="Rajashekar B."/>
            <person name="Reich M."/>
            <person name="Rouhier N."/>
            <person name="Schmutz J."/>
            <person name="Yin T."/>
            <person name="Chalot M."/>
            <person name="Henrissat B."/>
            <person name="Kuees U."/>
            <person name="Lucas S."/>
            <person name="Van de Peer Y."/>
            <person name="Podila G.K."/>
            <person name="Polle A."/>
            <person name="Pukkila P.J."/>
            <person name="Richardson P.M."/>
            <person name="Rouze P."/>
            <person name="Sanders I.R."/>
            <person name="Stajich J.E."/>
            <person name="Tunlid A."/>
            <person name="Tuskan G."/>
            <person name="Grigoriev I.V."/>
        </authorList>
    </citation>
    <scope>NUCLEOTIDE SEQUENCE [LARGE SCALE GENOMIC DNA]</scope>
    <source>
        <strain evidence="2">S238N-H82 / ATCC MYA-4686</strain>
    </source>
</reference>
<dbReference type="HOGENOM" id="CLU_3032741_0_0_1"/>
<sequence>MQIKPSKLSICGHLRASVHLTEISYFQHISLYFNYPSSLTYTNLSDSLGLVGLYL</sequence>
<gene>
    <name evidence="1" type="ORF">LACBIDRAFT_315436</name>
</gene>
<dbReference type="InParanoid" id="B0D2D7"/>
<dbReference type="KEGG" id="lbc:LACBIDRAFT_315436"/>
<evidence type="ECO:0000313" key="2">
    <source>
        <dbReference type="Proteomes" id="UP000001194"/>
    </source>
</evidence>
<evidence type="ECO:0000313" key="1">
    <source>
        <dbReference type="EMBL" id="EDR11082.1"/>
    </source>
</evidence>
<proteinExistence type="predicted"/>
<dbReference type="RefSeq" id="XP_001878383.1">
    <property type="nucleotide sequence ID" value="XM_001878348.1"/>
</dbReference>
<dbReference type="AlphaFoldDB" id="B0D2D7"/>
<organism evidence="2">
    <name type="scientific">Laccaria bicolor (strain S238N-H82 / ATCC MYA-4686)</name>
    <name type="common">Bicoloured deceiver</name>
    <name type="synonym">Laccaria laccata var. bicolor</name>
    <dbReference type="NCBI Taxonomy" id="486041"/>
    <lineage>
        <taxon>Eukaryota</taxon>
        <taxon>Fungi</taxon>
        <taxon>Dikarya</taxon>
        <taxon>Basidiomycota</taxon>
        <taxon>Agaricomycotina</taxon>
        <taxon>Agaricomycetes</taxon>
        <taxon>Agaricomycetidae</taxon>
        <taxon>Agaricales</taxon>
        <taxon>Agaricineae</taxon>
        <taxon>Hydnangiaceae</taxon>
        <taxon>Laccaria</taxon>
    </lineage>
</organism>
<keyword evidence="2" id="KW-1185">Reference proteome</keyword>
<accession>B0D2D7</accession>
<name>B0D2D7_LACBS</name>
<dbReference type="EMBL" id="DS547096">
    <property type="protein sequence ID" value="EDR11082.1"/>
    <property type="molecule type" value="Genomic_DNA"/>
</dbReference>
<dbReference type="GeneID" id="6074234"/>
<protein>
    <submittedName>
        <fullName evidence="1">Predicted protein</fullName>
    </submittedName>
</protein>